<dbReference type="Gene3D" id="3.10.180.10">
    <property type="entry name" value="2,3-Dihydroxybiphenyl 1,2-Dioxygenase, domain 1"/>
    <property type="match status" value="1"/>
</dbReference>
<dbReference type="GeneID" id="79828205"/>
<dbReference type="OrthoDB" id="341541at2"/>
<dbReference type="Proteomes" id="UP000294684">
    <property type="component" value="Unassembled WGS sequence"/>
</dbReference>
<sequence>MIHHIAIGTPNPSNLAEFYLQIPGAKKVQEFYYETGSVRSIWIDFGSIILMLEEGEKKSPRALVFQWEETKRSEWIQFLNQAKIQDQTDYTVYFLDHESNLLGVSKYPEKLLLN</sequence>
<evidence type="ECO:0000313" key="2">
    <source>
        <dbReference type="Proteomes" id="UP000294684"/>
    </source>
</evidence>
<protein>
    <recommendedName>
        <fullName evidence="3">VOC family protein</fullName>
    </recommendedName>
</protein>
<accession>A0A4R8MR42</accession>
<dbReference type="AlphaFoldDB" id="A0A4R8MR42"/>
<dbReference type="STRING" id="1193051.LEP1GSC017_0159"/>
<dbReference type="SUPFAM" id="SSF54593">
    <property type="entry name" value="Glyoxalase/Bleomycin resistance protein/Dihydroxybiphenyl dioxygenase"/>
    <property type="match status" value="1"/>
</dbReference>
<dbReference type="InterPro" id="IPR029068">
    <property type="entry name" value="Glyas_Bleomycin-R_OHBP_Dase"/>
</dbReference>
<evidence type="ECO:0000313" key="1">
    <source>
        <dbReference type="EMBL" id="TDY68411.1"/>
    </source>
</evidence>
<keyword evidence="2" id="KW-1185">Reference proteome</keyword>
<comment type="caution">
    <text evidence="1">The sequence shown here is derived from an EMBL/GenBank/DDBJ whole genome shotgun (WGS) entry which is preliminary data.</text>
</comment>
<dbReference type="EMBL" id="SORO01000002">
    <property type="protein sequence ID" value="TDY68411.1"/>
    <property type="molecule type" value="Genomic_DNA"/>
</dbReference>
<gene>
    <name evidence="1" type="ORF">CLV96_2925</name>
</gene>
<dbReference type="RefSeq" id="WP_004788122.1">
    <property type="nucleotide sequence ID" value="NZ_SORO01000002.1"/>
</dbReference>
<evidence type="ECO:0008006" key="3">
    <source>
        <dbReference type="Google" id="ProtNLM"/>
    </source>
</evidence>
<organism evidence="1 2">
    <name type="scientific">Leptospira meyeri</name>
    <dbReference type="NCBI Taxonomy" id="29508"/>
    <lineage>
        <taxon>Bacteria</taxon>
        <taxon>Pseudomonadati</taxon>
        <taxon>Spirochaetota</taxon>
        <taxon>Spirochaetia</taxon>
        <taxon>Leptospirales</taxon>
        <taxon>Leptospiraceae</taxon>
        <taxon>Leptospira</taxon>
    </lineage>
</organism>
<name>A0A4R8MR42_LEPME</name>
<reference evidence="1 2" key="1">
    <citation type="submission" date="2019-03" db="EMBL/GenBank/DDBJ databases">
        <title>Genomic Encyclopedia of Archaeal and Bacterial Type Strains, Phase II (KMG-II): from individual species to whole genera.</title>
        <authorList>
            <person name="Goeker M."/>
        </authorList>
    </citation>
    <scope>NUCLEOTIDE SEQUENCE [LARGE SCALE GENOMIC DNA]</scope>
    <source>
        <strain evidence="1 2">DSM 21537</strain>
    </source>
</reference>
<proteinExistence type="predicted"/>